<sequence length="501" mass="56608">MPIKHRLAGIAVGLCTKLRYNPNDCKQKTSTTEQRISNMDVKKLLKCPGAFADLTDPTLPAEMQVSLEALGEAYRQTASDLKGHSRQKQAVAKQFKKPDLSETERAQLKQSMQTVSAEVKKTEQQLKHLVRSAQDLISSSQDESELPGQFNPLTATLGKSLTFGWLENDSQAWAEFLQEHRELQSHYHLPAFSQAIQSSFGYETRVFGAYQGQQLVGALPITLIQSSLFGHNAVSLPYFNYGGPISRYQDVIAALLEQSDQILADTGAEQLEVRTTRPGLAANFSDKKASMILRLPSSQERLDDQLGAKVRAQINQAVRHHPTNRIGGEELLDDFYRVFAHNMRDLGTPVYSQDWFRALLNNKKTNSRLIVCYLNAKPVSCGFLCGGEYLLEIPWASTLKSANAFNMNMWMYRQILGFAIEHGYQFFDFGRSSKDAGTYKFKKQWGAKPVQHFWYFFRRDGAPIGAANPDNPKYRLLINIWKRLPVWLTRLIGPPIVKQIP</sequence>
<reference evidence="3 4" key="1">
    <citation type="submission" date="2006-02" db="EMBL/GenBank/DDBJ databases">
        <authorList>
            <person name="Pinhassi J."/>
            <person name="Pedros-Alio C."/>
            <person name="Ferriera S."/>
            <person name="Johnson J."/>
            <person name="Kravitz S."/>
            <person name="Halpern A."/>
            <person name="Remington K."/>
            <person name="Beeson K."/>
            <person name="Tran B."/>
            <person name="Rogers Y.-H."/>
            <person name="Friedman R."/>
            <person name="Venter J.C."/>
        </authorList>
    </citation>
    <scope>NUCLEOTIDE SEQUENCE [LARGE SCALE GENOMIC DNA]</scope>
    <source>
        <strain evidence="3 4">MED297</strain>
    </source>
</reference>
<name>A4B952_9GAMM</name>
<proteinExistence type="predicted"/>
<dbReference type="InterPro" id="IPR038740">
    <property type="entry name" value="BioF2-like_GNAT_dom"/>
</dbReference>
<feature type="coiled-coil region" evidence="1">
    <location>
        <begin position="105"/>
        <end position="132"/>
    </location>
</feature>
<dbReference type="InterPro" id="IPR016181">
    <property type="entry name" value="Acyl_CoA_acyltransferase"/>
</dbReference>
<dbReference type="InterPro" id="IPR050644">
    <property type="entry name" value="PG_Glycine_Bridge_Synth"/>
</dbReference>
<keyword evidence="1" id="KW-0175">Coiled coil</keyword>
<dbReference type="PANTHER" id="PTHR36174">
    <property type="entry name" value="LIPID II:GLYCINE GLYCYLTRANSFERASE"/>
    <property type="match status" value="1"/>
</dbReference>
<accession>A4B952</accession>
<dbReference type="HOGENOM" id="CLU_042156_0_0_6"/>
<dbReference type="EMBL" id="AAOE01000001">
    <property type="protein sequence ID" value="EAR11153.1"/>
    <property type="molecule type" value="Genomic_DNA"/>
</dbReference>
<dbReference type="SUPFAM" id="SSF55729">
    <property type="entry name" value="Acyl-CoA N-acyltransferases (Nat)"/>
    <property type="match status" value="1"/>
</dbReference>
<dbReference type="Gene3D" id="3.40.630.30">
    <property type="match status" value="1"/>
</dbReference>
<dbReference type="AlphaFoldDB" id="A4B952"/>
<dbReference type="Proteomes" id="UP000005953">
    <property type="component" value="Unassembled WGS sequence"/>
</dbReference>
<evidence type="ECO:0000313" key="3">
    <source>
        <dbReference type="EMBL" id="EAR11153.1"/>
    </source>
</evidence>
<gene>
    <name evidence="3" type="ORF">MED297_19737</name>
</gene>
<comment type="caution">
    <text evidence="3">The sequence shown here is derived from an EMBL/GenBank/DDBJ whole genome shotgun (WGS) entry which is preliminary data.</text>
</comment>
<evidence type="ECO:0000313" key="4">
    <source>
        <dbReference type="Proteomes" id="UP000005953"/>
    </source>
</evidence>
<evidence type="ECO:0000256" key="1">
    <source>
        <dbReference type="SAM" id="Coils"/>
    </source>
</evidence>
<dbReference type="InterPro" id="IPR017469">
    <property type="entry name" value="PEP-CTERM_FemAB-rel"/>
</dbReference>
<dbReference type="NCBIfam" id="TIGR03019">
    <property type="entry name" value="pepcterm_femAB"/>
    <property type="match status" value="1"/>
</dbReference>
<evidence type="ECO:0000259" key="2">
    <source>
        <dbReference type="Pfam" id="PF13480"/>
    </source>
</evidence>
<dbReference type="Pfam" id="PF13480">
    <property type="entry name" value="Acetyltransf_6"/>
    <property type="match status" value="1"/>
</dbReference>
<dbReference type="PANTHER" id="PTHR36174:SF1">
    <property type="entry name" value="LIPID II:GLYCINE GLYCYLTRANSFERASE"/>
    <property type="match status" value="1"/>
</dbReference>
<dbReference type="STRING" id="314283.MED297_19737"/>
<keyword evidence="4" id="KW-1185">Reference proteome</keyword>
<protein>
    <recommendedName>
        <fullName evidence="2">BioF2-like acetyltransferase domain-containing protein</fullName>
    </recommendedName>
</protein>
<organism evidence="3 4">
    <name type="scientific">Reinekea blandensis MED297</name>
    <dbReference type="NCBI Taxonomy" id="314283"/>
    <lineage>
        <taxon>Bacteria</taxon>
        <taxon>Pseudomonadati</taxon>
        <taxon>Pseudomonadota</taxon>
        <taxon>Gammaproteobacteria</taxon>
        <taxon>Oceanospirillales</taxon>
        <taxon>Saccharospirillaceae</taxon>
        <taxon>Reinekea</taxon>
    </lineage>
</organism>
<feature type="domain" description="BioF2-like acetyltransferase" evidence="2">
    <location>
        <begin position="309"/>
        <end position="442"/>
    </location>
</feature>